<comment type="caution">
    <text evidence="5">The sequence shown here is derived from an EMBL/GenBank/DDBJ whole genome shotgun (WGS) entry which is preliminary data.</text>
</comment>
<keyword evidence="1" id="KW-0862">Zinc</keyword>
<evidence type="ECO:0000256" key="2">
    <source>
        <dbReference type="SAM" id="Coils"/>
    </source>
</evidence>
<proteinExistence type="predicted"/>
<dbReference type="PROSITE" id="PS50103">
    <property type="entry name" value="ZF_C3H1"/>
    <property type="match status" value="1"/>
</dbReference>
<feature type="compositionally biased region" description="Low complexity" evidence="3">
    <location>
        <begin position="50"/>
        <end position="59"/>
    </location>
</feature>
<protein>
    <recommendedName>
        <fullName evidence="4">C3H1-type domain-containing protein</fullName>
    </recommendedName>
</protein>
<dbReference type="EMBL" id="CAUYUJ010002338">
    <property type="protein sequence ID" value="CAK0800353.1"/>
    <property type="molecule type" value="Genomic_DNA"/>
</dbReference>
<feature type="region of interest" description="Disordered" evidence="3">
    <location>
        <begin position="488"/>
        <end position="529"/>
    </location>
</feature>
<organism evidence="5 6">
    <name type="scientific">Prorocentrum cordatum</name>
    <dbReference type="NCBI Taxonomy" id="2364126"/>
    <lineage>
        <taxon>Eukaryota</taxon>
        <taxon>Sar</taxon>
        <taxon>Alveolata</taxon>
        <taxon>Dinophyceae</taxon>
        <taxon>Prorocentrales</taxon>
        <taxon>Prorocentraceae</taxon>
        <taxon>Prorocentrum</taxon>
    </lineage>
</organism>
<dbReference type="InterPro" id="IPR000571">
    <property type="entry name" value="Znf_CCCH"/>
</dbReference>
<keyword evidence="1" id="KW-0863">Zinc-finger</keyword>
<name>A0ABN9Q789_9DINO</name>
<evidence type="ECO:0000256" key="3">
    <source>
        <dbReference type="SAM" id="MobiDB-lite"/>
    </source>
</evidence>
<gene>
    <name evidence="5" type="ORF">PCOR1329_LOCUS8521</name>
</gene>
<evidence type="ECO:0000259" key="4">
    <source>
        <dbReference type="PROSITE" id="PS50103"/>
    </source>
</evidence>
<sequence length="910" mass="98412">MSWNDPAPLEAGPGPQPSPGLATSVAPRDSYPSLFQSWPSSLGPQPSRGLQPAPLTLGAPPLPAAPSGSEGHQQAAAVAAIVAAPAALRLPSLGALTAMPALAAPASATVASAAPQLPQQPQPAQEFATVPIDDLDLSMYLSRVIDMVDLERQMEAKVAVFEHLLHGDAAARVRAAVQAQEQALAASVADERARAQLEMGMALAAQQAQQGQFVAESQAITQYNVAQFMAGVRDEMQQYEAHLVQQCAVDQREAMWTGVNHVQNYFEGVFNQLVGEMRQQCEGRCRDLAESLVSQGRAELLRAEAHIGGEHQAMAARLRLESEDLASVERRAATAARSSDRSLHLASVREEKHVDFVESEANDRERALRSELADHVRALRQELRDQDTHWRAELRRAGEPAVAIATQQAIATRDATQREVDQWAAEMVAASDERLREVMNSEDEAIIEMQDAQLELHTWRAEAEACRDELDQAALRDRLPLAPMAALRQPPPRLATAPPQTLTTSVSPGLPQASGAPAGVEQPRTSVAMPSLPGPSLRMRPRAEPPTAAVPVATVGIASPQQACGDPAALLIVPKKWQPFDAELFSAVMRYSAGEPKRKLTTCREQCYKQGVPPAGRWAFWHAIRKSVLERGTATQVDLTALMTREFRGDLSLYLDGLDAILEHLREPPDEALLHACVVPQLRKCRPLALDFELYDRAEEGSTEKTLQFLYDKARDYVRRKQMQDVVDSLLKPAPMVTPLKPKGTGKGKKGAEGAGGAATTSKDVCRRFVAGTCTKGDACRYGQDCIFRRYSTPPTKGDTRAPKKQMICNIQASVYDEWALDTASALDVANSRVAGSKGKANVATAMWSAGGIVDSNETVTTDLAPLGETITAHVLPDTPNALALGRRCAEKGVGFYWQPCADKPSFISP</sequence>
<feature type="domain" description="C3H1-type" evidence="4">
    <location>
        <begin position="760"/>
        <end position="782"/>
    </location>
</feature>
<accession>A0ABN9Q789</accession>
<dbReference type="Proteomes" id="UP001189429">
    <property type="component" value="Unassembled WGS sequence"/>
</dbReference>
<keyword evidence="6" id="KW-1185">Reference proteome</keyword>
<feature type="compositionally biased region" description="Polar residues" evidence="3">
    <location>
        <begin position="498"/>
        <end position="507"/>
    </location>
</feature>
<evidence type="ECO:0000313" key="6">
    <source>
        <dbReference type="Proteomes" id="UP001189429"/>
    </source>
</evidence>
<keyword evidence="2" id="KW-0175">Coiled coil</keyword>
<feature type="compositionally biased region" description="Polar residues" evidence="3">
    <location>
        <begin position="33"/>
        <end position="44"/>
    </location>
</feature>
<evidence type="ECO:0000313" key="5">
    <source>
        <dbReference type="EMBL" id="CAK0800353.1"/>
    </source>
</evidence>
<evidence type="ECO:0000256" key="1">
    <source>
        <dbReference type="PROSITE-ProRule" id="PRU00723"/>
    </source>
</evidence>
<feature type="region of interest" description="Disordered" evidence="3">
    <location>
        <begin position="737"/>
        <end position="758"/>
    </location>
</feature>
<keyword evidence="1" id="KW-0479">Metal-binding</keyword>
<feature type="region of interest" description="Disordered" evidence="3">
    <location>
        <begin position="1"/>
        <end position="70"/>
    </location>
</feature>
<feature type="zinc finger region" description="C3H1-type" evidence="1">
    <location>
        <begin position="760"/>
        <end position="782"/>
    </location>
</feature>
<feature type="coiled-coil region" evidence="2">
    <location>
        <begin position="413"/>
        <end position="469"/>
    </location>
</feature>
<reference evidence="5" key="1">
    <citation type="submission" date="2023-10" db="EMBL/GenBank/DDBJ databases">
        <authorList>
            <person name="Chen Y."/>
            <person name="Shah S."/>
            <person name="Dougan E. K."/>
            <person name="Thang M."/>
            <person name="Chan C."/>
        </authorList>
    </citation>
    <scope>NUCLEOTIDE SEQUENCE [LARGE SCALE GENOMIC DNA]</scope>
</reference>